<keyword evidence="1" id="KW-1133">Transmembrane helix</keyword>
<name>A0A1F6EMI0_9BACT</name>
<dbReference type="Proteomes" id="UP000178587">
    <property type="component" value="Unassembled WGS sequence"/>
</dbReference>
<dbReference type="EMBL" id="MFLU01000013">
    <property type="protein sequence ID" value="OGG74851.1"/>
    <property type="molecule type" value="Genomic_DNA"/>
</dbReference>
<accession>A0A1F6EMI0</accession>
<gene>
    <name evidence="2" type="ORF">A3A34_00430</name>
</gene>
<reference evidence="2 3" key="1">
    <citation type="journal article" date="2016" name="Nat. Commun.">
        <title>Thousands of microbial genomes shed light on interconnected biogeochemical processes in an aquifer system.</title>
        <authorList>
            <person name="Anantharaman K."/>
            <person name="Brown C.T."/>
            <person name="Hug L.A."/>
            <person name="Sharon I."/>
            <person name="Castelle C.J."/>
            <person name="Probst A.J."/>
            <person name="Thomas B.C."/>
            <person name="Singh A."/>
            <person name="Wilkins M.J."/>
            <person name="Karaoz U."/>
            <person name="Brodie E.L."/>
            <person name="Williams K.H."/>
            <person name="Hubbard S.S."/>
            <person name="Banfield J.F."/>
        </authorList>
    </citation>
    <scope>NUCLEOTIDE SEQUENCE [LARGE SCALE GENOMIC DNA]</scope>
</reference>
<evidence type="ECO:0000313" key="2">
    <source>
        <dbReference type="EMBL" id="OGG74851.1"/>
    </source>
</evidence>
<proteinExistence type="predicted"/>
<sequence length="109" mass="10396">MEENEVARHIGVAGGVVGLGVGVIRKFLAGGAVRNPGERVPGGGNTGIFDGGGEIAGAGGEAGGVELQPAVAGVPLGVAVGAGVKLGLGVVGEGGGENIRSIQQNIYPT</sequence>
<evidence type="ECO:0000256" key="1">
    <source>
        <dbReference type="SAM" id="Phobius"/>
    </source>
</evidence>
<organism evidence="2 3">
    <name type="scientific">Candidatus Kaiserbacteria bacterium RIFCSPLOWO2_01_FULL_50_24</name>
    <dbReference type="NCBI Taxonomy" id="1798507"/>
    <lineage>
        <taxon>Bacteria</taxon>
        <taxon>Candidatus Kaiseribacteriota</taxon>
    </lineage>
</organism>
<dbReference type="AlphaFoldDB" id="A0A1F6EMI0"/>
<comment type="caution">
    <text evidence="2">The sequence shown here is derived from an EMBL/GenBank/DDBJ whole genome shotgun (WGS) entry which is preliminary data.</text>
</comment>
<keyword evidence="1" id="KW-0472">Membrane</keyword>
<feature type="transmembrane region" description="Helical" evidence="1">
    <location>
        <begin position="6"/>
        <end position="24"/>
    </location>
</feature>
<protein>
    <submittedName>
        <fullName evidence="2">Uncharacterized protein</fullName>
    </submittedName>
</protein>
<evidence type="ECO:0000313" key="3">
    <source>
        <dbReference type="Proteomes" id="UP000178587"/>
    </source>
</evidence>
<keyword evidence="1" id="KW-0812">Transmembrane</keyword>